<reference evidence="2 3" key="1">
    <citation type="submission" date="2022-01" db="EMBL/GenBank/DDBJ databases">
        <title>Labilibaculum sp. nov, a marine bacterium isolated from Antarctica.</title>
        <authorList>
            <person name="Dai W."/>
        </authorList>
    </citation>
    <scope>NUCLEOTIDE SEQUENCE [LARGE SCALE GENOMIC DNA]</scope>
    <source>
        <strain evidence="2 3">DW002</strain>
    </source>
</reference>
<gene>
    <name evidence="2" type="ORF">L3049_01940</name>
</gene>
<sequence>MNKSYKSHTKSRTEKHASYPSRYFVPDDKIIWDIPFDAYQPTEFTAPVVLDRNTTWADPHDITALTRVFESFEGDVKFNAIGVPLNPIGRTGLKGRGVLGKWGANFAVDGIVTTLNPYSNLLEVLTITRCDTGETALPGGMVDAGETAMGTRNRELEEEVSVKSTDLANHLYEETLASGYVDDPRNTDNAWMETTVIHTHLAYENASEMQVCAGDDASDFKWLPITTESLSSFYANHGLSLLLAVKEMLQSKSSPIDKTITAELKQKLNI</sequence>
<evidence type="ECO:0000313" key="3">
    <source>
        <dbReference type="Proteomes" id="UP001528920"/>
    </source>
</evidence>
<protein>
    <submittedName>
        <fullName evidence="2">NUDIX domain-containing protein</fullName>
    </submittedName>
</protein>
<dbReference type="Gene3D" id="3.90.79.10">
    <property type="entry name" value="Nucleoside Triphosphate Pyrophosphohydrolase"/>
    <property type="match status" value="1"/>
</dbReference>
<dbReference type="SUPFAM" id="SSF55811">
    <property type="entry name" value="Nudix"/>
    <property type="match status" value="1"/>
</dbReference>
<dbReference type="Pfam" id="PF25969">
    <property type="entry name" value="NUDT9_N"/>
    <property type="match status" value="1"/>
</dbReference>
<evidence type="ECO:0000259" key="1">
    <source>
        <dbReference type="PROSITE" id="PS51462"/>
    </source>
</evidence>
<keyword evidence="3" id="KW-1185">Reference proteome</keyword>
<evidence type="ECO:0000313" key="2">
    <source>
        <dbReference type="EMBL" id="MDE5416751.1"/>
    </source>
</evidence>
<dbReference type="Pfam" id="PF00293">
    <property type="entry name" value="NUDIX"/>
    <property type="match status" value="1"/>
</dbReference>
<dbReference type="PANTHER" id="PTHR13030:SF8">
    <property type="entry name" value="ADP-RIBOSE PYROPHOSPHATASE, MITOCHONDRIAL"/>
    <property type="match status" value="1"/>
</dbReference>
<accession>A0ABT5VMT5</accession>
<dbReference type="PANTHER" id="PTHR13030">
    <property type="entry name" value="NUDIX HYDROLASE"/>
    <property type="match status" value="1"/>
</dbReference>
<dbReference type="PROSITE" id="PS51462">
    <property type="entry name" value="NUDIX"/>
    <property type="match status" value="1"/>
</dbReference>
<dbReference type="InterPro" id="IPR015797">
    <property type="entry name" value="NUDIX_hydrolase-like_dom_sf"/>
</dbReference>
<proteinExistence type="predicted"/>
<dbReference type="InterPro" id="IPR000086">
    <property type="entry name" value="NUDIX_hydrolase_dom"/>
</dbReference>
<comment type="caution">
    <text evidence="2">The sequence shown here is derived from an EMBL/GenBank/DDBJ whole genome shotgun (WGS) entry which is preliminary data.</text>
</comment>
<dbReference type="RefSeq" id="WP_275108090.1">
    <property type="nucleotide sequence ID" value="NZ_JAKJSC010000001.1"/>
</dbReference>
<dbReference type="Proteomes" id="UP001528920">
    <property type="component" value="Unassembled WGS sequence"/>
</dbReference>
<feature type="domain" description="Nudix hydrolase" evidence="1">
    <location>
        <begin position="101"/>
        <end position="247"/>
    </location>
</feature>
<dbReference type="InterPro" id="IPR039989">
    <property type="entry name" value="NUDT9"/>
</dbReference>
<organism evidence="2 3">
    <name type="scientific">Paralabilibaculum antarcticum</name>
    <dbReference type="NCBI Taxonomy" id="2912572"/>
    <lineage>
        <taxon>Bacteria</taxon>
        <taxon>Pseudomonadati</taxon>
        <taxon>Bacteroidota</taxon>
        <taxon>Bacteroidia</taxon>
        <taxon>Marinilabiliales</taxon>
        <taxon>Marinifilaceae</taxon>
        <taxon>Paralabilibaculum</taxon>
    </lineage>
</organism>
<dbReference type="EMBL" id="JAKJSC010000001">
    <property type="protein sequence ID" value="MDE5416751.1"/>
    <property type="molecule type" value="Genomic_DNA"/>
</dbReference>
<name>A0ABT5VMT5_9BACT</name>